<evidence type="ECO:0000256" key="2">
    <source>
        <dbReference type="SAM" id="Phobius"/>
    </source>
</evidence>
<sequence>MAISKSRRGSCSSSRNTNRLLPPSPLDLHLGRLLFLALLASCSALAIETTEVPEVIEDTTILPVQIEESLPTQISTNQNETISEHTVENPKADIPDPAVFAQSSAAEVQDSFVSVYGGNLEQDIKNDVNIEVEEAPSPAETLKETASKVAEVAVVETDNHETQSAVQNAREPKTLETQDEEGKPAPEDQAEPEAVTDNIAVASEQVESRSSSRPLPKETSDLVSVILNEDRAITEQPITKTNLLALEQEHKAVTSEDIGTPEPTYEEPKHQVTKKQGVEDLLPIEVAPEVVDEPETAREERQFEEPNSNLNEIDGSNSEDEKAIPTTFFKSAGELQEQIEKKSEEEAKAEIEKELEGTAPPQETVVEAADSEDSQPGEEEVVLGTTEKSVSEETNPIKEEQKEDEDKEEEIKEKELKEEQIKEAEFKEEVLNKEEPKEDQLKEDQLKEEEPKEKEPEVEKPKDEQLKEEELKEVETKEEEPQEEVTIHQIDSEEPIILASPSSTQKPVEENVPLKPDGESVEDKDEEPKSLEDKEKDPESLEHKEDKDESNSDSSEETQEPAADEAKPSSSDDSTATPLVSYPPHDAGQTFDSNSADEHSAQLSGPSNYRSTLIIALCSGTAVIFIVASLVIFVVSFQRQHGTLDIEMQEQRLGKDDRDEEDAQVKLLEVDLSTPVIVSLGNEETDECL</sequence>
<feature type="compositionally biased region" description="Basic and acidic residues" evidence="1">
    <location>
        <begin position="170"/>
        <end position="186"/>
    </location>
</feature>
<accession>A0A6P4JSM8</accession>
<feature type="compositionally biased region" description="Basic and acidic residues" evidence="1">
    <location>
        <begin position="338"/>
        <end position="356"/>
    </location>
</feature>
<feature type="compositionally biased region" description="Basic and acidic residues" evidence="1">
    <location>
        <begin position="526"/>
        <end position="550"/>
    </location>
</feature>
<keyword evidence="2" id="KW-0472">Membrane</keyword>
<gene>
    <name evidence="5" type="primary">Dtg</name>
</gene>
<feature type="compositionally biased region" description="Acidic residues" evidence="1">
    <location>
        <begin position="369"/>
        <end position="381"/>
    </location>
</feature>
<name>A0A6P4JSM8_DROKI</name>
<keyword evidence="2" id="KW-0812">Transmembrane</keyword>
<feature type="compositionally biased region" description="Basic and acidic residues" evidence="1">
    <location>
        <begin position="389"/>
        <end position="401"/>
    </location>
</feature>
<feature type="chain" id="PRO_5027565306" evidence="3">
    <location>
        <begin position="45"/>
        <end position="689"/>
    </location>
</feature>
<dbReference type="OrthoDB" id="7867578at2759"/>
<dbReference type="AlphaFoldDB" id="A0A6P4JSM8"/>
<feature type="transmembrane region" description="Helical" evidence="2">
    <location>
        <begin position="613"/>
        <end position="635"/>
    </location>
</feature>
<dbReference type="Proteomes" id="UP001652661">
    <property type="component" value="Chromosome 3R"/>
</dbReference>
<dbReference type="GO" id="GO:0016874">
    <property type="term" value="F:ligase activity"/>
    <property type="evidence" value="ECO:0007669"/>
    <property type="project" value="UniProtKB-KW"/>
</dbReference>
<evidence type="ECO:0000313" key="4">
    <source>
        <dbReference type="Proteomes" id="UP001652661"/>
    </source>
</evidence>
<feature type="region of interest" description="Disordered" evidence="1">
    <location>
        <begin position="157"/>
        <end position="194"/>
    </location>
</feature>
<evidence type="ECO:0000313" key="5">
    <source>
        <dbReference type="RefSeq" id="XP_017037948.1"/>
    </source>
</evidence>
<evidence type="ECO:0000256" key="1">
    <source>
        <dbReference type="SAM" id="MobiDB-lite"/>
    </source>
</evidence>
<keyword evidence="2" id="KW-1133">Transmembrane helix</keyword>
<reference evidence="5" key="1">
    <citation type="submission" date="2025-08" db="UniProtKB">
        <authorList>
            <consortium name="RefSeq"/>
        </authorList>
    </citation>
    <scope>IDENTIFICATION</scope>
    <source>
        <strain evidence="5">14028-0561.14</strain>
        <tissue evidence="5">Whole fly</tissue>
    </source>
</reference>
<feature type="compositionally biased region" description="Basic and acidic residues" evidence="1">
    <location>
        <begin position="409"/>
        <end position="475"/>
    </location>
</feature>
<proteinExistence type="predicted"/>
<keyword evidence="4" id="KW-1185">Reference proteome</keyword>
<feature type="region of interest" description="Disordered" evidence="1">
    <location>
        <begin position="253"/>
        <end position="605"/>
    </location>
</feature>
<feature type="compositionally biased region" description="Basic and acidic residues" evidence="1">
    <location>
        <begin position="295"/>
        <end position="304"/>
    </location>
</feature>
<evidence type="ECO:0000256" key="3">
    <source>
        <dbReference type="SAM" id="SignalP"/>
    </source>
</evidence>
<feature type="signal peptide" evidence="3">
    <location>
        <begin position="1"/>
        <end position="44"/>
    </location>
</feature>
<organism evidence="4 5">
    <name type="scientific">Drosophila kikkawai</name>
    <name type="common">Fruit fly</name>
    <dbReference type="NCBI Taxonomy" id="30033"/>
    <lineage>
        <taxon>Eukaryota</taxon>
        <taxon>Metazoa</taxon>
        <taxon>Ecdysozoa</taxon>
        <taxon>Arthropoda</taxon>
        <taxon>Hexapoda</taxon>
        <taxon>Insecta</taxon>
        <taxon>Pterygota</taxon>
        <taxon>Neoptera</taxon>
        <taxon>Endopterygota</taxon>
        <taxon>Diptera</taxon>
        <taxon>Brachycera</taxon>
        <taxon>Muscomorpha</taxon>
        <taxon>Ephydroidea</taxon>
        <taxon>Drosophilidae</taxon>
        <taxon>Drosophila</taxon>
        <taxon>Sophophora</taxon>
    </lineage>
</organism>
<feature type="compositionally biased region" description="Polar residues" evidence="1">
    <location>
        <begin position="305"/>
        <end position="316"/>
    </location>
</feature>
<feature type="compositionally biased region" description="Polar residues" evidence="1">
    <location>
        <begin position="568"/>
        <end position="578"/>
    </location>
</feature>
<dbReference type="RefSeq" id="XP_017037948.1">
    <property type="nucleotide sequence ID" value="XM_017182459.2"/>
</dbReference>
<keyword evidence="3" id="KW-0732">Signal</keyword>
<protein>
    <submittedName>
        <fullName evidence="5">Neurofilament heavy polypeptide</fullName>
    </submittedName>
</protein>
<feature type="compositionally biased region" description="Acidic residues" evidence="1">
    <location>
        <begin position="554"/>
        <end position="563"/>
    </location>
</feature>